<dbReference type="AlphaFoldDB" id="A0AAD1XI51"/>
<feature type="transmembrane region" description="Helical" evidence="5">
    <location>
        <begin position="205"/>
        <end position="224"/>
    </location>
</feature>
<comment type="caution">
    <text evidence="7">The sequence shown here is derived from an EMBL/GenBank/DDBJ whole genome shotgun (WGS) entry which is preliminary data.</text>
</comment>
<keyword evidence="2 5" id="KW-0812">Transmembrane</keyword>
<evidence type="ECO:0000256" key="5">
    <source>
        <dbReference type="SAM" id="Phobius"/>
    </source>
</evidence>
<feature type="transmembrane region" description="Helical" evidence="5">
    <location>
        <begin position="86"/>
        <end position="106"/>
    </location>
</feature>
<keyword evidence="8" id="KW-1185">Reference proteome</keyword>
<evidence type="ECO:0000259" key="6">
    <source>
        <dbReference type="Pfam" id="PF00892"/>
    </source>
</evidence>
<name>A0AAD1XI51_EUPCR</name>
<evidence type="ECO:0000256" key="4">
    <source>
        <dbReference type="ARBA" id="ARBA00023136"/>
    </source>
</evidence>
<dbReference type="SUPFAM" id="SSF103481">
    <property type="entry name" value="Multidrug resistance efflux transporter EmrE"/>
    <property type="match status" value="2"/>
</dbReference>
<evidence type="ECO:0000256" key="3">
    <source>
        <dbReference type="ARBA" id="ARBA00022989"/>
    </source>
</evidence>
<feature type="transmembrane region" description="Helical" evidence="5">
    <location>
        <begin position="239"/>
        <end position="259"/>
    </location>
</feature>
<feature type="domain" description="EamA" evidence="6">
    <location>
        <begin position="206"/>
        <end position="339"/>
    </location>
</feature>
<dbReference type="PANTHER" id="PTHR22911">
    <property type="entry name" value="ACYL-MALONYL CONDENSING ENZYME-RELATED"/>
    <property type="match status" value="1"/>
</dbReference>
<dbReference type="Pfam" id="PF00892">
    <property type="entry name" value="EamA"/>
    <property type="match status" value="2"/>
</dbReference>
<dbReference type="EMBL" id="CAMPGE010014541">
    <property type="protein sequence ID" value="CAI2373209.1"/>
    <property type="molecule type" value="Genomic_DNA"/>
</dbReference>
<dbReference type="Proteomes" id="UP001295684">
    <property type="component" value="Unassembled WGS sequence"/>
</dbReference>
<evidence type="ECO:0000256" key="1">
    <source>
        <dbReference type="ARBA" id="ARBA00004141"/>
    </source>
</evidence>
<feature type="transmembrane region" description="Helical" evidence="5">
    <location>
        <begin position="175"/>
        <end position="193"/>
    </location>
</feature>
<proteinExistence type="predicted"/>
<dbReference type="GO" id="GO:0016020">
    <property type="term" value="C:membrane"/>
    <property type="evidence" value="ECO:0007669"/>
    <property type="project" value="UniProtKB-SubCell"/>
</dbReference>
<evidence type="ECO:0000256" key="2">
    <source>
        <dbReference type="ARBA" id="ARBA00022692"/>
    </source>
</evidence>
<gene>
    <name evidence="7" type="ORF">ECRASSUSDP1_LOCUS14549</name>
</gene>
<protein>
    <recommendedName>
        <fullName evidence="6">EamA domain-containing protein</fullName>
    </recommendedName>
</protein>
<dbReference type="Gene3D" id="1.10.3730.20">
    <property type="match status" value="1"/>
</dbReference>
<organism evidence="7 8">
    <name type="scientific">Euplotes crassus</name>
    <dbReference type="NCBI Taxonomy" id="5936"/>
    <lineage>
        <taxon>Eukaryota</taxon>
        <taxon>Sar</taxon>
        <taxon>Alveolata</taxon>
        <taxon>Ciliophora</taxon>
        <taxon>Intramacronucleata</taxon>
        <taxon>Spirotrichea</taxon>
        <taxon>Hypotrichia</taxon>
        <taxon>Euplotida</taxon>
        <taxon>Euplotidae</taxon>
        <taxon>Moneuplotes</taxon>
    </lineage>
</organism>
<evidence type="ECO:0000313" key="8">
    <source>
        <dbReference type="Proteomes" id="UP001295684"/>
    </source>
</evidence>
<reference evidence="7" key="1">
    <citation type="submission" date="2023-07" db="EMBL/GenBank/DDBJ databases">
        <authorList>
            <consortium name="AG Swart"/>
            <person name="Singh M."/>
            <person name="Singh A."/>
            <person name="Seah K."/>
            <person name="Emmerich C."/>
        </authorList>
    </citation>
    <scope>NUCLEOTIDE SEQUENCE</scope>
    <source>
        <strain evidence="7">DP1</strain>
    </source>
</reference>
<comment type="subcellular location">
    <subcellularLocation>
        <location evidence="1">Membrane</location>
        <topology evidence="1">Multi-pass membrane protein</topology>
    </subcellularLocation>
</comment>
<feature type="transmembrane region" description="Helical" evidence="5">
    <location>
        <begin position="320"/>
        <end position="346"/>
    </location>
</feature>
<dbReference type="PANTHER" id="PTHR22911:SF6">
    <property type="entry name" value="SOLUTE CARRIER FAMILY 35 MEMBER G1"/>
    <property type="match status" value="1"/>
</dbReference>
<feature type="domain" description="EamA" evidence="6">
    <location>
        <begin position="56"/>
        <end position="192"/>
    </location>
</feature>
<accession>A0AAD1XI51</accession>
<evidence type="ECO:0000313" key="7">
    <source>
        <dbReference type="EMBL" id="CAI2373209.1"/>
    </source>
</evidence>
<dbReference type="InterPro" id="IPR037185">
    <property type="entry name" value="EmrE-like"/>
</dbReference>
<feature type="transmembrane region" description="Helical" evidence="5">
    <location>
        <begin position="118"/>
        <end position="140"/>
    </location>
</feature>
<keyword evidence="4 5" id="KW-0472">Membrane</keyword>
<feature type="transmembrane region" description="Helical" evidence="5">
    <location>
        <begin position="152"/>
        <end position="169"/>
    </location>
</feature>
<dbReference type="InterPro" id="IPR000620">
    <property type="entry name" value="EamA_dom"/>
</dbReference>
<feature type="transmembrane region" description="Helical" evidence="5">
    <location>
        <begin position="271"/>
        <end position="291"/>
    </location>
</feature>
<feature type="transmembrane region" description="Helical" evidence="5">
    <location>
        <begin position="58"/>
        <end position="79"/>
    </location>
</feature>
<sequence>MYPDRKLLCQRFEPSGSESQESSHEASEVEKRLDFSESLQVEDLDFGKGEGENSLKGILYMVLCAFCFAGVGFVIKCIYHNYTEVGIFDILLIRCCLTTIVYYFVAKVLKVNLFEINPGMATILMLRVFLGIIAIGSLVASMRYLPASIAMMIYNINPILVMILAYFMLSEQLNLIKIVCCFGAFAGIVIIGLGRNENSQSEGEILGILLASIACISDSFSFTLTRKLNLEIHYILNPYYLSLGCLLTSVLVPLFYSDLLHPENYSVPQILLCLSDGILALLAYLFLSLAYKHTHASTVSPLIYLDSLLNLPTDILYFSYSFYITDLVGSVLCFICVLVPVIRLLCRPK</sequence>
<keyword evidence="3 5" id="KW-1133">Transmembrane helix</keyword>